<dbReference type="EMBL" id="GL573374">
    <property type="protein sequence ID" value="ELR05166.1"/>
    <property type="molecule type" value="Genomic_DNA"/>
</dbReference>
<keyword evidence="3" id="KW-1185">Reference proteome</keyword>
<evidence type="ECO:0000256" key="1">
    <source>
        <dbReference type="SAM" id="MobiDB-lite"/>
    </source>
</evidence>
<organism evidence="2 3">
    <name type="scientific">Pseudogymnoascus destructans (strain ATCC MYA-4855 / 20631-21)</name>
    <name type="common">Bat white-nose syndrome fungus</name>
    <name type="synonym">Geomyces destructans</name>
    <dbReference type="NCBI Taxonomy" id="658429"/>
    <lineage>
        <taxon>Eukaryota</taxon>
        <taxon>Fungi</taxon>
        <taxon>Dikarya</taxon>
        <taxon>Ascomycota</taxon>
        <taxon>Pezizomycotina</taxon>
        <taxon>Leotiomycetes</taxon>
        <taxon>Thelebolales</taxon>
        <taxon>Thelebolaceae</taxon>
        <taxon>Pseudogymnoascus</taxon>
    </lineage>
</organism>
<feature type="region of interest" description="Disordered" evidence="1">
    <location>
        <begin position="1"/>
        <end position="21"/>
    </location>
</feature>
<dbReference type="HOGENOM" id="CLU_2110036_0_0_1"/>
<accession>L8FZM9</accession>
<feature type="compositionally biased region" description="Low complexity" evidence="1">
    <location>
        <begin position="65"/>
        <end position="83"/>
    </location>
</feature>
<sequence>MSVMSLSTRTRSSFVPVTGHATDSRESALIDLNLILSGSGTVSSPREAILVGLSRAQDFRCLATRASEESSSASVRAAASESAGTARSDGEGEQRRGRQREGGRQRAERVEWFPA</sequence>
<dbReference type="InParanoid" id="L8FZM9"/>
<name>L8FZM9_PSED2</name>
<evidence type="ECO:0000313" key="3">
    <source>
        <dbReference type="Proteomes" id="UP000011064"/>
    </source>
</evidence>
<reference evidence="3" key="1">
    <citation type="submission" date="2010-09" db="EMBL/GenBank/DDBJ databases">
        <title>The genome sequence of Geomyces destructans 20631-21.</title>
        <authorList>
            <consortium name="The Broad Institute Genome Sequencing Platform"/>
            <person name="Cuomo C.A."/>
            <person name="Blehert D.S."/>
            <person name="Lorch J.M."/>
            <person name="Young S.K."/>
            <person name="Zeng Q."/>
            <person name="Gargeya S."/>
            <person name="Fitzgerald M."/>
            <person name="Haas B."/>
            <person name="Abouelleil A."/>
            <person name="Alvarado L."/>
            <person name="Arachchi H.M."/>
            <person name="Berlin A."/>
            <person name="Brown A."/>
            <person name="Chapman S.B."/>
            <person name="Chen Z."/>
            <person name="Dunbar C."/>
            <person name="Freedman E."/>
            <person name="Gearin G."/>
            <person name="Gellesch M."/>
            <person name="Goldberg J."/>
            <person name="Griggs A."/>
            <person name="Gujja S."/>
            <person name="Heiman D."/>
            <person name="Howarth C."/>
            <person name="Larson L."/>
            <person name="Lui A."/>
            <person name="MacDonald P.J.P."/>
            <person name="Montmayeur A."/>
            <person name="Murphy C."/>
            <person name="Neiman D."/>
            <person name="Pearson M."/>
            <person name="Priest M."/>
            <person name="Roberts A."/>
            <person name="Saif S."/>
            <person name="Shea T."/>
            <person name="Shenoy N."/>
            <person name="Sisk P."/>
            <person name="Stolte C."/>
            <person name="Sykes S."/>
            <person name="Wortman J."/>
            <person name="Nusbaum C."/>
            <person name="Birren B."/>
        </authorList>
    </citation>
    <scope>NUCLEOTIDE SEQUENCE [LARGE SCALE GENOMIC DNA]</scope>
    <source>
        <strain evidence="3">ATCC MYA-4855 / 20631-21</strain>
    </source>
</reference>
<evidence type="ECO:0000313" key="2">
    <source>
        <dbReference type="EMBL" id="ELR05166.1"/>
    </source>
</evidence>
<gene>
    <name evidence="2" type="ORF">GMDG_07207</name>
</gene>
<dbReference type="Proteomes" id="UP000011064">
    <property type="component" value="Unassembled WGS sequence"/>
</dbReference>
<feature type="compositionally biased region" description="Polar residues" evidence="1">
    <location>
        <begin position="1"/>
        <end position="15"/>
    </location>
</feature>
<feature type="compositionally biased region" description="Basic and acidic residues" evidence="1">
    <location>
        <begin position="88"/>
        <end position="115"/>
    </location>
</feature>
<dbReference type="AlphaFoldDB" id="L8FZM9"/>
<protein>
    <submittedName>
        <fullName evidence="2">Uncharacterized protein</fullName>
    </submittedName>
</protein>
<dbReference type="VEuPathDB" id="FungiDB:GMDG_07207"/>
<proteinExistence type="predicted"/>
<feature type="region of interest" description="Disordered" evidence="1">
    <location>
        <begin position="65"/>
        <end position="115"/>
    </location>
</feature>